<feature type="domain" description="Glycosyltransferase subfamily 4-like N-terminal" evidence="2">
    <location>
        <begin position="13"/>
        <end position="176"/>
    </location>
</feature>
<accession>A0A3B0W2E6</accession>
<organism evidence="3">
    <name type="scientific">hydrothermal vent metagenome</name>
    <dbReference type="NCBI Taxonomy" id="652676"/>
    <lineage>
        <taxon>unclassified sequences</taxon>
        <taxon>metagenomes</taxon>
        <taxon>ecological metagenomes</taxon>
    </lineage>
</organism>
<dbReference type="Pfam" id="PF13439">
    <property type="entry name" value="Glyco_transf_4"/>
    <property type="match status" value="1"/>
</dbReference>
<dbReference type="PANTHER" id="PTHR12526">
    <property type="entry name" value="GLYCOSYLTRANSFERASE"/>
    <property type="match status" value="1"/>
</dbReference>
<evidence type="ECO:0000259" key="1">
    <source>
        <dbReference type="Pfam" id="PF00534"/>
    </source>
</evidence>
<protein>
    <submittedName>
        <fullName evidence="3">Glycosyltransferase</fullName>
    </submittedName>
</protein>
<sequence length="369" mass="41102">MSRIALLLPDLEMGGAQRVILMIAREFSKRGHRVELVLLSSTGPLLSDVSDSINVVDLSIRKFGLGQIGFLLYSVYRLARWLRENSPDVLMSTITGANLVALLARKNAHVSTRIVIREAVTLKNINSVLRLKAMRWLYPHADNIIALSSIIMAELVEKVGVSSSLVHCISNPVDADLVRKQALVQVDHPWLYDARLKVVISVGRLVLQKDYGTLLRAVALLPKEFSYRLIVIGDGPERESLEKLSIELKIDDVVQFVGFDANPWRWMARADLFVLSSRWEGHPNVLLEALVLGIPVVATEYDSSVNKIFSEIPNYPSRVVEVGRPDILVKAILRMSHGESVGFVNGQLIDATESIEAYERILLSSSVHL</sequence>
<dbReference type="SUPFAM" id="SSF53756">
    <property type="entry name" value="UDP-Glycosyltransferase/glycogen phosphorylase"/>
    <property type="match status" value="1"/>
</dbReference>
<gene>
    <name evidence="3" type="ORF">MNBD_GAMMA03-1434</name>
</gene>
<keyword evidence="3" id="KW-0808">Transferase</keyword>
<proteinExistence type="predicted"/>
<dbReference type="EMBL" id="UOFC01000028">
    <property type="protein sequence ID" value="VAW44887.1"/>
    <property type="molecule type" value="Genomic_DNA"/>
</dbReference>
<dbReference type="AlphaFoldDB" id="A0A3B0W2E6"/>
<reference evidence="3" key="1">
    <citation type="submission" date="2018-06" db="EMBL/GenBank/DDBJ databases">
        <authorList>
            <person name="Zhirakovskaya E."/>
        </authorList>
    </citation>
    <scope>NUCLEOTIDE SEQUENCE</scope>
</reference>
<name>A0A3B0W2E6_9ZZZZ</name>
<dbReference type="Pfam" id="PF00534">
    <property type="entry name" value="Glycos_transf_1"/>
    <property type="match status" value="1"/>
</dbReference>
<evidence type="ECO:0000259" key="2">
    <source>
        <dbReference type="Pfam" id="PF13439"/>
    </source>
</evidence>
<dbReference type="CDD" id="cd03811">
    <property type="entry name" value="GT4_GT28_WabH-like"/>
    <property type="match status" value="1"/>
</dbReference>
<dbReference type="GO" id="GO:0016757">
    <property type="term" value="F:glycosyltransferase activity"/>
    <property type="evidence" value="ECO:0007669"/>
    <property type="project" value="InterPro"/>
</dbReference>
<dbReference type="InterPro" id="IPR001296">
    <property type="entry name" value="Glyco_trans_1"/>
</dbReference>
<feature type="domain" description="Glycosyl transferase family 1" evidence="1">
    <location>
        <begin position="196"/>
        <end position="336"/>
    </location>
</feature>
<dbReference type="InterPro" id="IPR028098">
    <property type="entry name" value="Glyco_trans_4-like_N"/>
</dbReference>
<dbReference type="Gene3D" id="3.40.50.2000">
    <property type="entry name" value="Glycogen Phosphorylase B"/>
    <property type="match status" value="2"/>
</dbReference>
<evidence type="ECO:0000313" key="3">
    <source>
        <dbReference type="EMBL" id="VAW44887.1"/>
    </source>
</evidence>